<evidence type="ECO:0000256" key="17">
    <source>
        <dbReference type="SAM" id="MobiDB-lite"/>
    </source>
</evidence>
<dbReference type="InterPro" id="IPR024956">
    <property type="entry name" value="tRNAHis_GuaTrfase_cat"/>
</dbReference>
<keyword evidence="10 14" id="KW-0460">Magnesium</keyword>
<comment type="function">
    <text evidence="1 14">Adds a GMP to the 5'-end of tRNA(His) after transcription and RNase P cleavage.</text>
</comment>
<feature type="binding site" evidence="16">
    <location>
        <position position="76"/>
    </location>
    <ligand>
        <name>Mg(2+)</name>
        <dbReference type="ChEBI" id="CHEBI:18420"/>
        <label>1</label>
        <note>catalytic</note>
    </ligand>
</feature>
<dbReference type="GO" id="GO:0000287">
    <property type="term" value="F:magnesium ion binding"/>
    <property type="evidence" value="ECO:0007669"/>
    <property type="project" value="UniProtKB-UniRule"/>
</dbReference>
<evidence type="ECO:0000256" key="15">
    <source>
        <dbReference type="PIRSR" id="PIRSR028980-1"/>
    </source>
</evidence>
<dbReference type="EC" id="2.7.7.79" evidence="3 14"/>
<dbReference type="InterPro" id="IPR025845">
    <property type="entry name" value="Thg1_C_dom"/>
</dbReference>
<keyword evidence="7 14" id="KW-0548">Nucleotidyltransferase</keyword>
<keyword evidence="6 14" id="KW-0819">tRNA processing</keyword>
<evidence type="ECO:0000259" key="19">
    <source>
        <dbReference type="Pfam" id="PF14413"/>
    </source>
</evidence>
<evidence type="ECO:0000256" key="16">
    <source>
        <dbReference type="PIRSR" id="PIRSR028980-2"/>
    </source>
</evidence>
<dbReference type="FunFam" id="3.30.70.3000:FF:000001">
    <property type="entry name" value="tRNA(His) guanylyltransferase"/>
    <property type="match status" value="1"/>
</dbReference>
<evidence type="ECO:0000256" key="12">
    <source>
        <dbReference type="ARBA" id="ARBA00032480"/>
    </source>
</evidence>
<feature type="binding site" evidence="16">
    <location>
        <position position="76"/>
    </location>
    <ligand>
        <name>Mg(2+)</name>
        <dbReference type="ChEBI" id="CHEBI:18420"/>
        <label>2</label>
        <note>catalytic</note>
    </ligand>
</feature>
<keyword evidence="8 14" id="KW-0479">Metal-binding</keyword>
<protein>
    <recommendedName>
        <fullName evidence="4 14">tRNA(His) guanylyltransferase</fullName>
        <ecNumber evidence="3 14">2.7.7.79</ecNumber>
    </recommendedName>
    <alternativeName>
        <fullName evidence="12 14">tRNA-histidine guanylyltransferase</fullName>
    </alternativeName>
</protein>
<proteinExistence type="inferred from homology"/>
<feature type="binding site" evidence="16">
    <location>
        <position position="29"/>
    </location>
    <ligand>
        <name>Mg(2+)</name>
        <dbReference type="ChEBI" id="CHEBI:18420"/>
        <label>1</label>
        <note>catalytic</note>
    </ligand>
</feature>
<dbReference type="GO" id="GO:0006400">
    <property type="term" value="P:tRNA modification"/>
    <property type="evidence" value="ECO:0007669"/>
    <property type="project" value="UniProtKB-UniRule"/>
</dbReference>
<keyword evidence="21" id="KW-1185">Reference proteome</keyword>
<dbReference type="AlphaFoldDB" id="A0A9Q9AP64"/>
<feature type="domain" description="Thg1 C-terminal" evidence="19">
    <location>
        <begin position="150"/>
        <end position="275"/>
    </location>
</feature>
<dbReference type="PANTHER" id="PTHR12729">
    <property type="entry name" value="TRNA(HIS) GUANYLYLTRANSFERASE-RELATED"/>
    <property type="match status" value="1"/>
</dbReference>
<dbReference type="PANTHER" id="PTHR12729:SF6">
    <property type="entry name" value="TRNA(HIS) GUANYLYLTRANSFERASE-RELATED"/>
    <property type="match status" value="1"/>
</dbReference>
<dbReference type="InterPro" id="IPR007537">
    <property type="entry name" value="tRNAHis_GuaTrfase_Thg1"/>
</dbReference>
<evidence type="ECO:0000256" key="5">
    <source>
        <dbReference type="ARBA" id="ARBA00022679"/>
    </source>
</evidence>
<evidence type="ECO:0000256" key="10">
    <source>
        <dbReference type="ARBA" id="ARBA00022842"/>
    </source>
</evidence>
<accession>A0A9Q9AP64</accession>
<comment type="cofactor">
    <cofactor evidence="16">
        <name>Mg(2+)</name>
        <dbReference type="ChEBI" id="CHEBI:18420"/>
    </cofactor>
    <text evidence="16">Binds 2 magnesium ions per subunit.</text>
</comment>
<keyword evidence="5 14" id="KW-0808">Transferase</keyword>
<evidence type="ECO:0000259" key="18">
    <source>
        <dbReference type="Pfam" id="PF04446"/>
    </source>
</evidence>
<dbReference type="OrthoDB" id="62560at2759"/>
<dbReference type="Proteomes" id="UP001056384">
    <property type="component" value="Chromosome 2"/>
</dbReference>
<evidence type="ECO:0000256" key="9">
    <source>
        <dbReference type="ARBA" id="ARBA00022741"/>
    </source>
</evidence>
<name>A0A9Q9AP64_9PEZI</name>
<keyword evidence="11 14" id="KW-0342">GTP-binding</keyword>
<evidence type="ECO:0000256" key="7">
    <source>
        <dbReference type="ARBA" id="ARBA00022695"/>
    </source>
</evidence>
<evidence type="ECO:0000256" key="14">
    <source>
        <dbReference type="PIRNR" id="PIRNR028980"/>
    </source>
</evidence>
<evidence type="ECO:0000256" key="13">
    <source>
        <dbReference type="ARBA" id="ARBA00047281"/>
    </source>
</evidence>
<feature type="binding site" evidence="16">
    <location>
        <position position="30"/>
    </location>
    <ligand>
        <name>Mg(2+)</name>
        <dbReference type="ChEBI" id="CHEBI:18420"/>
        <label>1</label>
        <note>catalytic</note>
    </ligand>
</feature>
<dbReference type="PIRSF" id="PIRSF028980">
    <property type="entry name" value="tRNAHis_guanylyltransferase"/>
    <property type="match status" value="1"/>
</dbReference>
<evidence type="ECO:0000313" key="21">
    <source>
        <dbReference type="Proteomes" id="UP001056384"/>
    </source>
</evidence>
<evidence type="ECO:0000256" key="4">
    <source>
        <dbReference type="ARBA" id="ARBA00015443"/>
    </source>
</evidence>
<evidence type="ECO:0000256" key="11">
    <source>
        <dbReference type="ARBA" id="ARBA00023134"/>
    </source>
</evidence>
<dbReference type="EMBL" id="CP099419">
    <property type="protein sequence ID" value="USW49557.1"/>
    <property type="molecule type" value="Genomic_DNA"/>
</dbReference>
<keyword evidence="9 14" id="KW-0547">Nucleotide-binding</keyword>
<reference evidence="20" key="1">
    <citation type="submission" date="2022-06" db="EMBL/GenBank/DDBJ databases">
        <title>Complete genome sequences of two strains of the flax pathogen Septoria linicola.</title>
        <authorList>
            <person name="Lapalu N."/>
            <person name="Simon A."/>
            <person name="Demenou B."/>
            <person name="Paumier D."/>
            <person name="Guillot M.-P."/>
            <person name="Gout L."/>
            <person name="Valade R."/>
        </authorList>
    </citation>
    <scope>NUCLEOTIDE SEQUENCE</scope>
    <source>
        <strain evidence="20">SE15195</strain>
    </source>
</reference>
<feature type="binding site" evidence="16">
    <location>
        <position position="29"/>
    </location>
    <ligand>
        <name>Mg(2+)</name>
        <dbReference type="ChEBI" id="CHEBI:18420"/>
        <label>2</label>
        <note>catalytic</note>
    </ligand>
</feature>
<gene>
    <name evidence="20" type="ORF">Slin15195_G028760</name>
</gene>
<evidence type="ECO:0000256" key="2">
    <source>
        <dbReference type="ARBA" id="ARBA00010113"/>
    </source>
</evidence>
<organism evidence="20 21">
    <name type="scientific">Septoria linicola</name>
    <dbReference type="NCBI Taxonomy" id="215465"/>
    <lineage>
        <taxon>Eukaryota</taxon>
        <taxon>Fungi</taxon>
        <taxon>Dikarya</taxon>
        <taxon>Ascomycota</taxon>
        <taxon>Pezizomycotina</taxon>
        <taxon>Dothideomycetes</taxon>
        <taxon>Dothideomycetidae</taxon>
        <taxon>Mycosphaerellales</taxon>
        <taxon>Mycosphaerellaceae</taxon>
        <taxon>Septoria</taxon>
    </lineage>
</organism>
<evidence type="ECO:0000313" key="20">
    <source>
        <dbReference type="EMBL" id="USW49557.1"/>
    </source>
</evidence>
<dbReference type="Pfam" id="PF14413">
    <property type="entry name" value="Thg1C"/>
    <property type="match status" value="1"/>
</dbReference>
<dbReference type="InterPro" id="IPR038469">
    <property type="entry name" value="tRNAHis_GuaTrfase_Thg1_sf"/>
</dbReference>
<feature type="domain" description="tRNAHis guanylyltransferase catalytic" evidence="18">
    <location>
        <begin position="7"/>
        <end position="146"/>
    </location>
</feature>
<comment type="catalytic activity">
    <reaction evidence="13 14">
        <text>a 5'-end ribonucleotide-tRNA(His) + GTP + ATP + H2O = a 5'-end phospho-guanosine-ribonucleotide-tRNA(His) + AMP + 2 diphosphate + H(+)</text>
        <dbReference type="Rhea" id="RHEA:54564"/>
        <dbReference type="Rhea" id="RHEA-COMP:14193"/>
        <dbReference type="Rhea" id="RHEA-COMP:14917"/>
        <dbReference type="ChEBI" id="CHEBI:15377"/>
        <dbReference type="ChEBI" id="CHEBI:15378"/>
        <dbReference type="ChEBI" id="CHEBI:30616"/>
        <dbReference type="ChEBI" id="CHEBI:33019"/>
        <dbReference type="ChEBI" id="CHEBI:37565"/>
        <dbReference type="ChEBI" id="CHEBI:138282"/>
        <dbReference type="ChEBI" id="CHEBI:141847"/>
        <dbReference type="ChEBI" id="CHEBI:456215"/>
        <dbReference type="EC" id="2.7.7.79"/>
    </reaction>
</comment>
<feature type="binding site" evidence="15">
    <location>
        <begin position="75"/>
        <end position="76"/>
    </location>
    <ligand>
        <name>GTP</name>
        <dbReference type="ChEBI" id="CHEBI:37565"/>
    </ligand>
</feature>
<sequence>MANTEFSYVKSFELPDSLPPSNFIVVRIDGRGFSKLCKKYRFAKPNDRRAIDLMNSAALEVVKSFQDIILAYGQSDEYSFVFGEGTQIWERRSAKLATSVASLFTAEYVMQWNDPKFFGGNAEEGKEKVELTRPFPSFDGRCVCYPKKKILRDYLAWRQADCHINNLYNTTFWSMVLKGEGMSGTAAEEELKGTLAKDKNEILWSRYGINYNNEDAVWRKGTVVYRAYDDEENGADGQGKAQKVTARPQSKSQLEKERKRKMKARIVVEHTDIIGDDFWNKRPYILGTGE</sequence>
<evidence type="ECO:0000256" key="1">
    <source>
        <dbReference type="ARBA" id="ARBA00002939"/>
    </source>
</evidence>
<dbReference type="GO" id="GO:0005525">
    <property type="term" value="F:GTP binding"/>
    <property type="evidence" value="ECO:0007669"/>
    <property type="project" value="UniProtKB-UniRule"/>
</dbReference>
<feature type="region of interest" description="Disordered" evidence="17">
    <location>
        <begin position="233"/>
        <end position="259"/>
    </location>
</feature>
<dbReference type="Gene3D" id="3.30.70.3000">
    <property type="match status" value="1"/>
</dbReference>
<evidence type="ECO:0000256" key="6">
    <source>
        <dbReference type="ARBA" id="ARBA00022694"/>
    </source>
</evidence>
<evidence type="ECO:0000256" key="8">
    <source>
        <dbReference type="ARBA" id="ARBA00022723"/>
    </source>
</evidence>
<evidence type="ECO:0000256" key="3">
    <source>
        <dbReference type="ARBA" id="ARBA00012511"/>
    </source>
</evidence>
<comment type="similarity">
    <text evidence="2 14">Belongs to the tRNA(His) guanylyltransferase family.</text>
</comment>
<dbReference type="GO" id="GO:0008193">
    <property type="term" value="F:tRNA guanylyltransferase activity"/>
    <property type="evidence" value="ECO:0007669"/>
    <property type="project" value="UniProtKB-UniRule"/>
</dbReference>
<dbReference type="Pfam" id="PF04446">
    <property type="entry name" value="Thg1"/>
    <property type="match status" value="1"/>
</dbReference>